<keyword evidence="4 14" id="KW-0645">Protease</keyword>
<dbReference type="NCBIfam" id="TIGR03296">
    <property type="entry name" value="M6dom_TIGR03296"/>
    <property type="match status" value="1"/>
</dbReference>
<feature type="domain" description="Peptidase M6-like" evidence="12">
    <location>
        <begin position="131"/>
        <end position="409"/>
    </location>
</feature>
<dbReference type="PANTHER" id="PTHR13062:SF12">
    <property type="entry name" value="ALPHA-2-MACROGLOBULIN DOMAIN-CONTAINING PROTEIN"/>
    <property type="match status" value="1"/>
</dbReference>
<evidence type="ECO:0000259" key="13">
    <source>
        <dbReference type="Pfam" id="PF20774"/>
    </source>
</evidence>
<name>A0ABM6JHR2_9GAMM</name>
<proteinExistence type="predicted"/>
<gene>
    <name evidence="14" type="ORF">SJ2017_1479</name>
</gene>
<dbReference type="InterPro" id="IPR012300">
    <property type="entry name" value="Pept_M6_InhA"/>
</dbReference>
<dbReference type="Pfam" id="PF20774">
    <property type="entry name" value="InhA-like_VEG"/>
    <property type="match status" value="1"/>
</dbReference>
<evidence type="ECO:0000259" key="12">
    <source>
        <dbReference type="Pfam" id="PF05547"/>
    </source>
</evidence>
<dbReference type="GO" id="GO:0008233">
    <property type="term" value="F:peptidase activity"/>
    <property type="evidence" value="ECO:0007669"/>
    <property type="project" value="UniProtKB-KW"/>
</dbReference>
<keyword evidence="8" id="KW-0862">Zinc</keyword>
<comment type="cofactor">
    <cofactor evidence="1">
        <name>Zn(2+)</name>
        <dbReference type="ChEBI" id="CHEBI:29105"/>
    </cofactor>
</comment>
<evidence type="ECO:0000256" key="1">
    <source>
        <dbReference type="ARBA" id="ARBA00001947"/>
    </source>
</evidence>
<dbReference type="GO" id="GO:0006508">
    <property type="term" value="P:proteolysis"/>
    <property type="evidence" value="ECO:0007669"/>
    <property type="project" value="UniProtKB-KW"/>
</dbReference>
<dbReference type="InterPro" id="IPR048665">
    <property type="entry name" value="InhA-like_VEG"/>
</dbReference>
<keyword evidence="5" id="KW-0479">Metal-binding</keyword>
<keyword evidence="6 11" id="KW-0732">Signal</keyword>
<feature type="signal peptide" evidence="11">
    <location>
        <begin position="1"/>
        <end position="22"/>
    </location>
</feature>
<dbReference type="InterPro" id="IPR008757">
    <property type="entry name" value="Peptidase_M6-like_domain"/>
</dbReference>
<evidence type="ECO:0000313" key="15">
    <source>
        <dbReference type="Proteomes" id="UP000191820"/>
    </source>
</evidence>
<evidence type="ECO:0000256" key="6">
    <source>
        <dbReference type="ARBA" id="ARBA00022729"/>
    </source>
</evidence>
<evidence type="ECO:0000256" key="11">
    <source>
        <dbReference type="SAM" id="SignalP"/>
    </source>
</evidence>
<evidence type="ECO:0000256" key="5">
    <source>
        <dbReference type="ARBA" id="ARBA00022723"/>
    </source>
</evidence>
<reference evidence="14 15" key="1">
    <citation type="submission" date="2017-03" db="EMBL/GenBank/DDBJ databases">
        <title>Genome sequencing of Shewanella japonica KCTC 22435.</title>
        <authorList>
            <person name="Kim K.M."/>
        </authorList>
    </citation>
    <scope>NUCLEOTIDE SEQUENCE [LARGE SCALE GENOMIC DNA]</scope>
    <source>
        <strain evidence="14 15">KCTC 22435</strain>
    </source>
</reference>
<dbReference type="PANTHER" id="PTHR13062">
    <property type="entry name" value="COLLAGENASE"/>
    <property type="match status" value="1"/>
</dbReference>
<feature type="region of interest" description="Disordered" evidence="10">
    <location>
        <begin position="100"/>
        <end position="128"/>
    </location>
</feature>
<protein>
    <submittedName>
        <fullName evidence="14">Protease</fullName>
    </submittedName>
</protein>
<dbReference type="RefSeq" id="WP_080915370.1">
    <property type="nucleotide sequence ID" value="NZ_CP020472.1"/>
</dbReference>
<keyword evidence="15" id="KW-1185">Reference proteome</keyword>
<dbReference type="SUPFAM" id="SSF55486">
    <property type="entry name" value="Metalloproteases ('zincins'), catalytic domain"/>
    <property type="match status" value="1"/>
</dbReference>
<dbReference type="Proteomes" id="UP000191820">
    <property type="component" value="Chromosome"/>
</dbReference>
<keyword evidence="9" id="KW-0482">Metalloprotease</keyword>
<dbReference type="PIRSF" id="PIRSF007519">
    <property type="entry name" value="Protease_InhA"/>
    <property type="match status" value="1"/>
</dbReference>
<dbReference type="Pfam" id="PF20773">
    <property type="entry name" value="InhA-like_MAM"/>
    <property type="match status" value="1"/>
</dbReference>
<feature type="domain" description="Immune inhibitor A-like metallopeptidase VEG" evidence="13">
    <location>
        <begin position="613"/>
        <end position="771"/>
    </location>
</feature>
<dbReference type="Pfam" id="PF05547">
    <property type="entry name" value="Peptidase_M6"/>
    <property type="match status" value="1"/>
</dbReference>
<accession>A0ABM6JHR2</accession>
<dbReference type="EMBL" id="CP020472">
    <property type="protein sequence ID" value="ARD21798.1"/>
    <property type="molecule type" value="Genomic_DNA"/>
</dbReference>
<keyword evidence="7" id="KW-0378">Hydrolase</keyword>
<keyword evidence="3" id="KW-0964">Secreted</keyword>
<evidence type="ECO:0000256" key="7">
    <source>
        <dbReference type="ARBA" id="ARBA00022801"/>
    </source>
</evidence>
<evidence type="ECO:0000256" key="3">
    <source>
        <dbReference type="ARBA" id="ARBA00022525"/>
    </source>
</evidence>
<evidence type="ECO:0000256" key="2">
    <source>
        <dbReference type="ARBA" id="ARBA00004613"/>
    </source>
</evidence>
<evidence type="ECO:0000313" key="14">
    <source>
        <dbReference type="EMBL" id="ARD21798.1"/>
    </source>
</evidence>
<feature type="chain" id="PRO_5046652740" evidence="11">
    <location>
        <begin position="23"/>
        <end position="775"/>
    </location>
</feature>
<organism evidence="14 15">
    <name type="scientific">Shewanella japonica</name>
    <dbReference type="NCBI Taxonomy" id="93973"/>
    <lineage>
        <taxon>Bacteria</taxon>
        <taxon>Pseudomonadati</taxon>
        <taxon>Pseudomonadota</taxon>
        <taxon>Gammaproteobacteria</taxon>
        <taxon>Alteromonadales</taxon>
        <taxon>Shewanellaceae</taxon>
        <taxon>Shewanella</taxon>
    </lineage>
</organism>
<comment type="subcellular location">
    <subcellularLocation>
        <location evidence="2">Secreted</location>
    </subcellularLocation>
</comment>
<evidence type="ECO:0000256" key="4">
    <source>
        <dbReference type="ARBA" id="ARBA00022670"/>
    </source>
</evidence>
<evidence type="ECO:0000256" key="10">
    <source>
        <dbReference type="SAM" id="MobiDB-lite"/>
    </source>
</evidence>
<evidence type="ECO:0000256" key="9">
    <source>
        <dbReference type="ARBA" id="ARBA00023049"/>
    </source>
</evidence>
<evidence type="ECO:0000256" key="8">
    <source>
        <dbReference type="ARBA" id="ARBA00022833"/>
    </source>
</evidence>
<sequence length="775" mass="84973">MNNKKLLPLAFAIAGLSGALQAAPHAPTPQTGAFDLVIADEQKLIEMLKKSGKISQSASLKEAETALKTYLKKRQSEAVLNAAALDAAVVSQYPMTNEIKGKAKHHKRHEASKGQLTANAMRSRPANVQEEVYEGETREARVLAILMEFPDFVHNSILPDEAGMYYEDYNPDHYRQILFGDDGWVAPNGHHANSFRQFYEKQSGDSYTVTGDVAGWYMAEMPAAFYGNNVDGDARSLIREALTAASQDPTVDLNQFDIEDRYDLDGDGNYWEPDGLVDHVMVFHSAVGEEAGGGQVGEDAIWSHRWNLGGVFGIPDSSSSAPYWGGLMGAFDYTIAPIDSAVGVISHEYGHDLGLPDEYDTQYTGQGEPVSMWSIMSSGSWAGEIGGTEPVGFSPFAKEYLQASLGGNWQHGAVVNFDDIPRRGVVGLLDQASSKGTNHDVIRVSLPNKQQVITVPTSGEYAYFSGSGDNLENLMAVSVDLTDATTAAVQFKTWYDIELDWDYGYVIAVGSFGQMMLEGNITSNTNPNDTNLGNGITGNSAGWIDAEFDLTSLAGEAFDLYVMYKTDGAVSNPGMYVDDLNIVVDETIVATANADVMPEVMMLNGFDVSTGVSETEHYYLVEWRTHHGVDSGLAHINVAGQPMTYEKGMLIWYVDNQYSDNWVGVHPGDGFLGVVDADQNTLSWSNGNIATTRYQIHDATFRIDRPEKMFIDLSEDYGITMYDNRTRAQRTFRDSRDYSGGDLLDAGRNIPEYGLTIRLLNQSEDRSVGAVMIQK</sequence>